<gene>
    <name evidence="3" type="ORF">PLEPLA_LOCUS39547</name>
</gene>
<feature type="region of interest" description="Disordered" evidence="1">
    <location>
        <begin position="32"/>
        <end position="87"/>
    </location>
</feature>
<evidence type="ECO:0000256" key="2">
    <source>
        <dbReference type="SAM" id="SignalP"/>
    </source>
</evidence>
<feature type="compositionally biased region" description="Basic residues" evidence="1">
    <location>
        <begin position="40"/>
        <end position="59"/>
    </location>
</feature>
<feature type="compositionally biased region" description="Basic and acidic residues" evidence="1">
    <location>
        <begin position="70"/>
        <end position="80"/>
    </location>
</feature>
<accession>A0A9N7VLC7</accession>
<proteinExistence type="predicted"/>
<organism evidence="3 4">
    <name type="scientific">Pleuronectes platessa</name>
    <name type="common">European plaice</name>
    <dbReference type="NCBI Taxonomy" id="8262"/>
    <lineage>
        <taxon>Eukaryota</taxon>
        <taxon>Metazoa</taxon>
        <taxon>Chordata</taxon>
        <taxon>Craniata</taxon>
        <taxon>Vertebrata</taxon>
        <taxon>Euteleostomi</taxon>
        <taxon>Actinopterygii</taxon>
        <taxon>Neopterygii</taxon>
        <taxon>Teleostei</taxon>
        <taxon>Neoteleostei</taxon>
        <taxon>Acanthomorphata</taxon>
        <taxon>Carangaria</taxon>
        <taxon>Pleuronectiformes</taxon>
        <taxon>Pleuronectoidei</taxon>
        <taxon>Pleuronectidae</taxon>
        <taxon>Pleuronectes</taxon>
    </lineage>
</organism>
<comment type="caution">
    <text evidence="3">The sequence shown here is derived from an EMBL/GenBank/DDBJ whole genome shotgun (WGS) entry which is preliminary data.</text>
</comment>
<evidence type="ECO:0000256" key="1">
    <source>
        <dbReference type="SAM" id="MobiDB-lite"/>
    </source>
</evidence>
<protein>
    <submittedName>
        <fullName evidence="3">Uncharacterized protein</fullName>
    </submittedName>
</protein>
<name>A0A9N7VLC7_PLEPL</name>
<dbReference type="Proteomes" id="UP001153269">
    <property type="component" value="Unassembled WGS sequence"/>
</dbReference>
<feature type="chain" id="PRO_5040393974" evidence="2">
    <location>
        <begin position="27"/>
        <end position="110"/>
    </location>
</feature>
<reference evidence="3" key="1">
    <citation type="submission" date="2020-03" db="EMBL/GenBank/DDBJ databases">
        <authorList>
            <person name="Weist P."/>
        </authorList>
    </citation>
    <scope>NUCLEOTIDE SEQUENCE</scope>
</reference>
<evidence type="ECO:0000313" key="4">
    <source>
        <dbReference type="Proteomes" id="UP001153269"/>
    </source>
</evidence>
<evidence type="ECO:0000313" key="3">
    <source>
        <dbReference type="EMBL" id="CAB1451820.1"/>
    </source>
</evidence>
<feature type="signal peptide" evidence="2">
    <location>
        <begin position="1"/>
        <end position="26"/>
    </location>
</feature>
<dbReference type="EMBL" id="CADEAL010004103">
    <property type="protein sequence ID" value="CAB1451820.1"/>
    <property type="molecule type" value="Genomic_DNA"/>
</dbReference>
<sequence length="110" mass="12458">MRASLSPLSFLLLSLLYVSQLQLGHTMDISSGISSAQQKKPLKEKHSRAAARRDARRLHPTSASPTKPSPARERRERERGGGPMRSAKFSAFWREEFLRSERIQVGDRVD</sequence>
<keyword evidence="4" id="KW-1185">Reference proteome</keyword>
<keyword evidence="2" id="KW-0732">Signal</keyword>
<dbReference type="AlphaFoldDB" id="A0A9N7VLC7"/>